<dbReference type="Proteomes" id="UP001482620">
    <property type="component" value="Unassembled WGS sequence"/>
</dbReference>
<organism evidence="2 3">
    <name type="scientific">Ilyodon furcidens</name>
    <name type="common">goldbreast splitfin</name>
    <dbReference type="NCBI Taxonomy" id="33524"/>
    <lineage>
        <taxon>Eukaryota</taxon>
        <taxon>Metazoa</taxon>
        <taxon>Chordata</taxon>
        <taxon>Craniata</taxon>
        <taxon>Vertebrata</taxon>
        <taxon>Euteleostomi</taxon>
        <taxon>Actinopterygii</taxon>
        <taxon>Neopterygii</taxon>
        <taxon>Teleostei</taxon>
        <taxon>Neoteleostei</taxon>
        <taxon>Acanthomorphata</taxon>
        <taxon>Ovalentaria</taxon>
        <taxon>Atherinomorphae</taxon>
        <taxon>Cyprinodontiformes</taxon>
        <taxon>Goodeidae</taxon>
        <taxon>Ilyodon</taxon>
    </lineage>
</organism>
<proteinExistence type="predicted"/>
<reference evidence="2 3" key="1">
    <citation type="submission" date="2021-06" db="EMBL/GenBank/DDBJ databases">
        <authorList>
            <person name="Palmer J.M."/>
        </authorList>
    </citation>
    <scope>NUCLEOTIDE SEQUENCE [LARGE SCALE GENOMIC DNA]</scope>
    <source>
        <strain evidence="3">if_2019</strain>
        <tissue evidence="2">Muscle</tissue>
    </source>
</reference>
<keyword evidence="3" id="KW-1185">Reference proteome</keyword>
<gene>
    <name evidence="2" type="ORF">ILYODFUR_008684</name>
</gene>
<evidence type="ECO:0000313" key="3">
    <source>
        <dbReference type="Proteomes" id="UP001482620"/>
    </source>
</evidence>
<evidence type="ECO:0000313" key="2">
    <source>
        <dbReference type="EMBL" id="MEQ2247371.1"/>
    </source>
</evidence>
<feature type="compositionally biased region" description="Basic residues" evidence="1">
    <location>
        <begin position="56"/>
        <end position="70"/>
    </location>
</feature>
<evidence type="ECO:0000256" key="1">
    <source>
        <dbReference type="SAM" id="MobiDB-lite"/>
    </source>
</evidence>
<dbReference type="EMBL" id="JAHRIQ010081688">
    <property type="protein sequence ID" value="MEQ2247371.1"/>
    <property type="molecule type" value="Genomic_DNA"/>
</dbReference>
<feature type="region of interest" description="Disordered" evidence="1">
    <location>
        <begin position="1"/>
        <end position="100"/>
    </location>
</feature>
<protein>
    <submittedName>
        <fullName evidence="2">Uncharacterized protein</fullName>
    </submittedName>
</protein>
<comment type="caution">
    <text evidence="2">The sequence shown here is derived from an EMBL/GenBank/DDBJ whole genome shotgun (WGS) entry which is preliminary data.</text>
</comment>
<name>A0ABV0USZ9_9TELE</name>
<accession>A0ABV0USZ9</accession>
<sequence>MPAAPARPSKGDKHGWLGTHTVAPSRLASPSTKVKPYPNHRHTLPCKDPPASQKIKPLRKSAPLRKKRPTTSKPKNICPTPIHQPEVALRENPHRSPQKA</sequence>